<keyword evidence="5 6" id="KW-0472">Membrane</keyword>
<dbReference type="PANTHER" id="PTHR36115">
    <property type="entry name" value="PROLINE-RICH ANTIGEN HOMOLOG-RELATED"/>
    <property type="match status" value="1"/>
</dbReference>
<evidence type="ECO:0000256" key="5">
    <source>
        <dbReference type="ARBA" id="ARBA00023136"/>
    </source>
</evidence>
<evidence type="ECO:0000313" key="9">
    <source>
        <dbReference type="Proteomes" id="UP000318815"/>
    </source>
</evidence>
<reference evidence="8 9" key="1">
    <citation type="submission" date="2019-08" db="EMBL/GenBank/DDBJ databases">
        <title>Whole genome sequencing of chitin degrading bacteria Chitinophaga pinensis YS16.</title>
        <authorList>
            <person name="Singh R.P."/>
            <person name="Manchanda G."/>
            <person name="Maurya I.K."/>
            <person name="Joshi N.K."/>
            <person name="Srivastava A.K."/>
        </authorList>
    </citation>
    <scope>NUCLEOTIDE SEQUENCE [LARGE SCALE GENOMIC DNA]</scope>
    <source>
        <strain evidence="8 9">YS-16</strain>
    </source>
</reference>
<evidence type="ECO:0000256" key="6">
    <source>
        <dbReference type="SAM" id="Phobius"/>
    </source>
</evidence>
<dbReference type="InterPro" id="IPR010432">
    <property type="entry name" value="RDD"/>
</dbReference>
<comment type="caution">
    <text evidence="8">The sequence shown here is derived from an EMBL/GenBank/DDBJ whole genome shotgun (WGS) entry which is preliminary data.</text>
</comment>
<dbReference type="InterPro" id="IPR051791">
    <property type="entry name" value="Pra-immunoreactive"/>
</dbReference>
<dbReference type="AlphaFoldDB" id="A0A5C6LWQ4"/>
<dbReference type="Pfam" id="PF06271">
    <property type="entry name" value="RDD"/>
    <property type="match status" value="1"/>
</dbReference>
<organism evidence="8 9">
    <name type="scientific">Chitinophaga pinensis</name>
    <dbReference type="NCBI Taxonomy" id="79329"/>
    <lineage>
        <taxon>Bacteria</taxon>
        <taxon>Pseudomonadati</taxon>
        <taxon>Bacteroidota</taxon>
        <taxon>Chitinophagia</taxon>
        <taxon>Chitinophagales</taxon>
        <taxon>Chitinophagaceae</taxon>
        <taxon>Chitinophaga</taxon>
    </lineage>
</organism>
<keyword evidence="4 6" id="KW-1133">Transmembrane helix</keyword>
<accession>A0A5C6LWQ4</accession>
<keyword evidence="9" id="KW-1185">Reference proteome</keyword>
<proteinExistence type="predicted"/>
<keyword evidence="2" id="KW-1003">Cell membrane</keyword>
<dbReference type="Proteomes" id="UP000318815">
    <property type="component" value="Unassembled WGS sequence"/>
</dbReference>
<dbReference type="EMBL" id="VOHS01000005">
    <property type="protein sequence ID" value="TWW01222.1"/>
    <property type="molecule type" value="Genomic_DNA"/>
</dbReference>
<evidence type="ECO:0000313" key="8">
    <source>
        <dbReference type="EMBL" id="TWW01222.1"/>
    </source>
</evidence>
<feature type="transmembrane region" description="Helical" evidence="6">
    <location>
        <begin position="72"/>
        <end position="90"/>
    </location>
</feature>
<evidence type="ECO:0000256" key="3">
    <source>
        <dbReference type="ARBA" id="ARBA00022692"/>
    </source>
</evidence>
<name>A0A5C6LWQ4_9BACT</name>
<dbReference type="GO" id="GO:0005886">
    <property type="term" value="C:plasma membrane"/>
    <property type="evidence" value="ECO:0007669"/>
    <property type="project" value="UniProtKB-SubCell"/>
</dbReference>
<sequence>MQNQFGDNIHEKGLIEDLHAIQYTRKAEKTQRFVNYVVDYIIAVSIGLLFSLGIILMVSALSDTQFDESNDFAGIFYLAMIGGFVAYYTGFEYGNGGRTIGKMITATYAVRIDGSPLTLQDALLRSLCRLVPFMRFSGFADAPWHDQWTHTMVIKR</sequence>
<evidence type="ECO:0000256" key="4">
    <source>
        <dbReference type="ARBA" id="ARBA00022989"/>
    </source>
</evidence>
<evidence type="ECO:0000256" key="2">
    <source>
        <dbReference type="ARBA" id="ARBA00022475"/>
    </source>
</evidence>
<gene>
    <name evidence="8" type="ORF">FEF09_07130</name>
</gene>
<dbReference type="OrthoDB" id="762068at2"/>
<evidence type="ECO:0000259" key="7">
    <source>
        <dbReference type="Pfam" id="PF06271"/>
    </source>
</evidence>
<protein>
    <submittedName>
        <fullName evidence="8">RDD family protein</fullName>
    </submittedName>
</protein>
<keyword evidence="3 6" id="KW-0812">Transmembrane</keyword>
<feature type="domain" description="RDD" evidence="7">
    <location>
        <begin position="30"/>
        <end position="139"/>
    </location>
</feature>
<comment type="subcellular location">
    <subcellularLocation>
        <location evidence="1">Cell membrane</location>
        <topology evidence="1">Multi-pass membrane protein</topology>
    </subcellularLocation>
</comment>
<feature type="transmembrane region" description="Helical" evidence="6">
    <location>
        <begin position="33"/>
        <end position="60"/>
    </location>
</feature>
<dbReference type="RefSeq" id="WP_146304475.1">
    <property type="nucleotide sequence ID" value="NZ_VOHS01000005.1"/>
</dbReference>
<evidence type="ECO:0000256" key="1">
    <source>
        <dbReference type="ARBA" id="ARBA00004651"/>
    </source>
</evidence>